<dbReference type="AlphaFoldDB" id="A0A6H0ZLX7"/>
<dbReference type="InterPro" id="IPR015422">
    <property type="entry name" value="PyrdxlP-dep_Trfase_small"/>
</dbReference>
<evidence type="ECO:0000256" key="5">
    <source>
        <dbReference type="ARBA" id="ARBA00022573"/>
    </source>
</evidence>
<dbReference type="PROSITE" id="PS00105">
    <property type="entry name" value="AA_TRANSFER_CLASS_1"/>
    <property type="match status" value="1"/>
</dbReference>
<dbReference type="Gene3D" id="3.90.1150.10">
    <property type="entry name" value="Aspartate Aminotransferase, domain 1"/>
    <property type="match status" value="1"/>
</dbReference>
<dbReference type="EC" id="4.1.1.81" evidence="4"/>
<dbReference type="Pfam" id="PF00155">
    <property type="entry name" value="Aminotran_1_2"/>
    <property type="match status" value="1"/>
</dbReference>
<organism evidence="11 12">
    <name type="scientific">Agrobacterium pusense</name>
    <dbReference type="NCBI Taxonomy" id="648995"/>
    <lineage>
        <taxon>Bacteria</taxon>
        <taxon>Pseudomonadati</taxon>
        <taxon>Pseudomonadota</taxon>
        <taxon>Alphaproteobacteria</taxon>
        <taxon>Hyphomicrobiales</taxon>
        <taxon>Rhizobiaceae</taxon>
        <taxon>Rhizobium/Agrobacterium group</taxon>
        <taxon>Agrobacterium</taxon>
    </lineage>
</organism>
<dbReference type="InterPro" id="IPR015424">
    <property type="entry name" value="PyrdxlP-dep_Trfase"/>
</dbReference>
<evidence type="ECO:0000256" key="1">
    <source>
        <dbReference type="ARBA" id="ARBA00001933"/>
    </source>
</evidence>
<evidence type="ECO:0000256" key="7">
    <source>
        <dbReference type="ARBA" id="ARBA00023239"/>
    </source>
</evidence>
<dbReference type="GO" id="GO:0009236">
    <property type="term" value="P:cobalamin biosynthetic process"/>
    <property type="evidence" value="ECO:0007669"/>
    <property type="project" value="UniProtKB-UniPathway"/>
</dbReference>
<dbReference type="InterPro" id="IPR004839">
    <property type="entry name" value="Aminotransferase_I/II_large"/>
</dbReference>
<protein>
    <recommendedName>
        <fullName evidence="4">threonine-phosphate decarboxylase</fullName>
        <ecNumber evidence="4">4.1.1.81</ecNumber>
    </recommendedName>
    <alternativeName>
        <fullName evidence="8">L-threonine-O-3-phosphate decarboxylase</fullName>
    </alternativeName>
</protein>
<name>A0A6H0ZLX7_9HYPH</name>
<evidence type="ECO:0000259" key="10">
    <source>
        <dbReference type="Pfam" id="PF00155"/>
    </source>
</evidence>
<dbReference type="GO" id="GO:0048472">
    <property type="term" value="F:threonine-phosphate decarboxylase activity"/>
    <property type="evidence" value="ECO:0007669"/>
    <property type="project" value="UniProtKB-EC"/>
</dbReference>
<evidence type="ECO:0000313" key="11">
    <source>
        <dbReference type="EMBL" id="QIX21816.1"/>
    </source>
</evidence>
<keyword evidence="6" id="KW-0663">Pyridoxal phosphate</keyword>
<dbReference type="SUPFAM" id="SSF53383">
    <property type="entry name" value="PLP-dependent transferases"/>
    <property type="match status" value="1"/>
</dbReference>
<dbReference type="EMBL" id="CP050898">
    <property type="protein sequence ID" value="QIX21816.1"/>
    <property type="molecule type" value="Genomic_DNA"/>
</dbReference>
<comment type="pathway">
    <text evidence="3">Cofactor biosynthesis; adenosylcobalamin biosynthesis.</text>
</comment>
<feature type="domain" description="Aminotransferase class I/classII large" evidence="10">
    <location>
        <begin position="53"/>
        <end position="331"/>
    </location>
</feature>
<proteinExistence type="predicted"/>
<sequence>MGETISEMAQAAIRHGGNLGRARLMFPDASEPWIDLSTGINPHPYPYSAIPASAFARLPEPETADYLKRLAAPHFGAPSARHVTLSPGTQMLMPLLAQTALARGAKSGAVLSPAYAEHARTARMAGLTMREVEHVSDLIAHDYVVVVNPNNPDGRIIDRETLLRLADSMHRNGGLLVVDEAFIETGGAESLADSVDRHALVVLRSFGKFYGLAGIRLGFAIAHPDIAAGLEARLGPWAVSGPALHIATEALADGTWQSAMRLRLADEARRMNCLLEKAGLNGVGGTPLFTLVRDERAKALFDHLGRLGILVRIFDERPDDIRFGLPGNDAEWQRLQAALLSFDHPSKV</sequence>
<dbReference type="NCBIfam" id="TIGR01140">
    <property type="entry name" value="L_thr_O3P_dcar"/>
    <property type="match status" value="1"/>
</dbReference>
<dbReference type="InterPro" id="IPR004838">
    <property type="entry name" value="NHTrfase_class1_PyrdxlP-BS"/>
</dbReference>
<dbReference type="InterPro" id="IPR005860">
    <property type="entry name" value="CobD"/>
</dbReference>
<evidence type="ECO:0000313" key="12">
    <source>
        <dbReference type="Proteomes" id="UP000500870"/>
    </source>
</evidence>
<evidence type="ECO:0000256" key="2">
    <source>
        <dbReference type="ARBA" id="ARBA00003444"/>
    </source>
</evidence>
<dbReference type="UniPathway" id="UPA00148"/>
<dbReference type="Gene3D" id="3.40.640.10">
    <property type="entry name" value="Type I PLP-dependent aspartate aminotransferase-like (Major domain)"/>
    <property type="match status" value="1"/>
</dbReference>
<dbReference type="CDD" id="cd00609">
    <property type="entry name" value="AAT_like"/>
    <property type="match status" value="1"/>
</dbReference>
<evidence type="ECO:0000256" key="9">
    <source>
        <dbReference type="ARBA" id="ARBA00048531"/>
    </source>
</evidence>
<dbReference type="Proteomes" id="UP000500870">
    <property type="component" value="Chromosome 1"/>
</dbReference>
<dbReference type="PANTHER" id="PTHR42885:SF1">
    <property type="entry name" value="THREONINE-PHOSPHATE DECARBOXYLASE"/>
    <property type="match status" value="1"/>
</dbReference>
<comment type="function">
    <text evidence="2">Decarboxylates L-threonine-O-3-phosphate to yield (R)-1-amino-2-propanol O-2-phosphate, the precursor for the linkage between the nucleotide loop and the corrin ring in cobalamin.</text>
</comment>
<evidence type="ECO:0000256" key="3">
    <source>
        <dbReference type="ARBA" id="ARBA00004953"/>
    </source>
</evidence>
<dbReference type="RefSeq" id="WP_037090076.1">
    <property type="nucleotide sequence ID" value="NZ_CP050898.1"/>
</dbReference>
<evidence type="ECO:0000256" key="4">
    <source>
        <dbReference type="ARBA" id="ARBA00012285"/>
    </source>
</evidence>
<dbReference type="PANTHER" id="PTHR42885">
    <property type="entry name" value="HISTIDINOL-PHOSPHATE AMINOTRANSFERASE-RELATED"/>
    <property type="match status" value="1"/>
</dbReference>
<reference evidence="11 12" key="1">
    <citation type="submission" date="2020-04" db="EMBL/GenBank/DDBJ databases">
        <title>FDA dAtabase for Regulatory Grade micrObial Sequences (FDA-ARGOS): Supporting development and validation of Infectious Disease Dx tests.</title>
        <authorList>
            <person name="Sciortino C."/>
            <person name="Tallon L."/>
            <person name="Sadzewicz L."/>
            <person name="Vavikolanu K."/>
            <person name="Mehta A."/>
            <person name="Aluvathingal J."/>
            <person name="Nadendla S."/>
            <person name="Nandy P."/>
            <person name="Geyer C."/>
            <person name="Yan Y."/>
            <person name="Sichtig H."/>
        </authorList>
    </citation>
    <scope>NUCLEOTIDE SEQUENCE [LARGE SCALE GENOMIC DNA]</scope>
    <source>
        <strain evidence="11 12">FDAARGOS_633</strain>
    </source>
</reference>
<gene>
    <name evidence="11" type="ORF">FOB41_11975</name>
</gene>
<evidence type="ECO:0000256" key="6">
    <source>
        <dbReference type="ARBA" id="ARBA00022898"/>
    </source>
</evidence>
<comment type="cofactor">
    <cofactor evidence="1">
        <name>pyridoxal 5'-phosphate</name>
        <dbReference type="ChEBI" id="CHEBI:597326"/>
    </cofactor>
</comment>
<keyword evidence="5" id="KW-0169">Cobalamin biosynthesis</keyword>
<comment type="catalytic activity">
    <reaction evidence="9">
        <text>O-phospho-L-threonine + H(+) = (R)-1-aminopropan-2-yl phosphate + CO2</text>
        <dbReference type="Rhea" id="RHEA:11492"/>
        <dbReference type="ChEBI" id="CHEBI:15378"/>
        <dbReference type="ChEBI" id="CHEBI:16526"/>
        <dbReference type="ChEBI" id="CHEBI:58563"/>
        <dbReference type="ChEBI" id="CHEBI:58675"/>
        <dbReference type="EC" id="4.1.1.81"/>
    </reaction>
</comment>
<keyword evidence="7 11" id="KW-0456">Lyase</keyword>
<dbReference type="InterPro" id="IPR015421">
    <property type="entry name" value="PyrdxlP-dep_Trfase_major"/>
</dbReference>
<dbReference type="GO" id="GO:0030170">
    <property type="term" value="F:pyridoxal phosphate binding"/>
    <property type="evidence" value="ECO:0007669"/>
    <property type="project" value="InterPro"/>
</dbReference>
<accession>A0A6H0ZLX7</accession>
<evidence type="ECO:0000256" key="8">
    <source>
        <dbReference type="ARBA" id="ARBA00029996"/>
    </source>
</evidence>